<reference evidence="1 2" key="1">
    <citation type="submission" date="2020-09" db="EMBL/GenBank/DDBJ databases">
        <title>Bombella mellium and Bombella favum sp. nov., two novel species isolated from honey of Apis mellifera.</title>
        <authorList>
            <person name="Hilgarth M."/>
            <person name="Redwitz J."/>
            <person name="Ehrmann M.A."/>
            <person name="Vogel R.F."/>
            <person name="Jakob F."/>
        </authorList>
    </citation>
    <scope>NUCLEOTIDE SEQUENCE [LARGE SCALE GENOMIC DNA]</scope>
    <source>
        <strain evidence="1 2">MRM1</strain>
    </source>
</reference>
<dbReference type="RefSeq" id="WP_192848592.1">
    <property type="nucleotide sequence ID" value="NZ_JADAQV010000003.1"/>
</dbReference>
<protein>
    <submittedName>
        <fullName evidence="1">Uncharacterized protein</fullName>
    </submittedName>
</protein>
<comment type="caution">
    <text evidence="1">The sequence shown here is derived from an EMBL/GenBank/DDBJ whole genome shotgun (WGS) entry which is preliminary data.</text>
</comment>
<dbReference type="EMBL" id="JADAQV010000003">
    <property type="protein sequence ID" value="MBE1724170.1"/>
    <property type="molecule type" value="Genomic_DNA"/>
</dbReference>
<name>A0ABR9MSE3_9PROT</name>
<gene>
    <name evidence="1" type="ORF">IGM82_07095</name>
</gene>
<evidence type="ECO:0000313" key="2">
    <source>
        <dbReference type="Proteomes" id="UP000599085"/>
    </source>
</evidence>
<organism evidence="1 2">
    <name type="scientific">Bombella apis</name>
    <dbReference type="NCBI Taxonomy" id="1785988"/>
    <lineage>
        <taxon>Bacteria</taxon>
        <taxon>Pseudomonadati</taxon>
        <taxon>Pseudomonadota</taxon>
        <taxon>Alphaproteobacteria</taxon>
        <taxon>Acetobacterales</taxon>
        <taxon>Acetobacteraceae</taxon>
        <taxon>Bombella</taxon>
    </lineage>
</organism>
<proteinExistence type="predicted"/>
<dbReference type="Proteomes" id="UP000599085">
    <property type="component" value="Unassembled WGS sequence"/>
</dbReference>
<accession>A0ABR9MSE3</accession>
<evidence type="ECO:0000313" key="1">
    <source>
        <dbReference type="EMBL" id="MBE1724170.1"/>
    </source>
</evidence>
<keyword evidence="2" id="KW-1185">Reference proteome</keyword>
<sequence length="158" mass="17067">MTQNMAYFAIIDEGAAMEPVPIRGWTIIPLTQDRKQADGTITAHSLTEEELLQQVTPHMPAGSRAIRLHVTDEDWNARPVVNPVLSKGGITQGKTPSTTLRDQAAAMMLQVQQQAAMTTAMGETFGPKMRACVSTLRAILDGSDTPTSLPTLPARPTD</sequence>